<dbReference type="PIRSF" id="PIRSF004930">
    <property type="entry name" value="Tln_factor_SUA5"/>
    <property type="match status" value="1"/>
</dbReference>
<comment type="caution">
    <text evidence="15">The sequence shown here is derived from an EMBL/GenBank/DDBJ whole genome shotgun (WGS) entry which is preliminary data.</text>
</comment>
<comment type="function">
    <text evidence="13">Required for the formation of a threonylcarbamoyl group on adenosine at position 37 (t(6)A37) in tRNAs that read codons beginning with adenine.</text>
</comment>
<comment type="subcellular location">
    <subcellularLocation>
        <location evidence="1 13">Cytoplasm</location>
    </subcellularLocation>
</comment>
<dbReference type="Pfam" id="PF01300">
    <property type="entry name" value="Sua5_yciO_yrdC"/>
    <property type="match status" value="1"/>
</dbReference>
<evidence type="ECO:0000256" key="9">
    <source>
        <dbReference type="ARBA" id="ARBA00022741"/>
    </source>
</evidence>
<evidence type="ECO:0000256" key="3">
    <source>
        <dbReference type="ARBA" id="ARBA00012584"/>
    </source>
</evidence>
<dbReference type="InterPro" id="IPR005145">
    <property type="entry name" value="Sua5_C"/>
</dbReference>
<dbReference type="EC" id="2.7.7.87" evidence="3 13"/>
<evidence type="ECO:0000256" key="13">
    <source>
        <dbReference type="PIRNR" id="PIRNR004930"/>
    </source>
</evidence>
<dbReference type="PROSITE" id="PS51163">
    <property type="entry name" value="YRDC"/>
    <property type="match status" value="1"/>
</dbReference>
<evidence type="ECO:0000256" key="6">
    <source>
        <dbReference type="ARBA" id="ARBA00022679"/>
    </source>
</evidence>
<evidence type="ECO:0000256" key="10">
    <source>
        <dbReference type="ARBA" id="ARBA00022840"/>
    </source>
</evidence>
<dbReference type="SUPFAM" id="SSF55821">
    <property type="entry name" value="YrdC/RibB"/>
    <property type="match status" value="1"/>
</dbReference>
<organism evidence="15 16">
    <name type="scientific">Aureimonas populi</name>
    <dbReference type="NCBI Taxonomy" id="1701758"/>
    <lineage>
        <taxon>Bacteria</taxon>
        <taxon>Pseudomonadati</taxon>
        <taxon>Pseudomonadota</taxon>
        <taxon>Alphaproteobacteria</taxon>
        <taxon>Hyphomicrobiales</taxon>
        <taxon>Aurantimonadaceae</taxon>
        <taxon>Aureimonas</taxon>
    </lineage>
</organism>
<evidence type="ECO:0000313" key="16">
    <source>
        <dbReference type="Proteomes" id="UP001597371"/>
    </source>
</evidence>
<dbReference type="EMBL" id="JBHUIJ010000006">
    <property type="protein sequence ID" value="MFD2237235.1"/>
    <property type="molecule type" value="Genomic_DNA"/>
</dbReference>
<evidence type="ECO:0000256" key="12">
    <source>
        <dbReference type="ARBA" id="ARBA00048366"/>
    </source>
</evidence>
<keyword evidence="10 13" id="KW-0067">ATP-binding</keyword>
<dbReference type="InterPro" id="IPR038385">
    <property type="entry name" value="Sua5/YwlC_C"/>
</dbReference>
<name>A0ABW5CM05_9HYPH</name>
<keyword evidence="7 13" id="KW-0819">tRNA processing</keyword>
<reference evidence="16" key="1">
    <citation type="journal article" date="2019" name="Int. J. Syst. Evol. Microbiol.">
        <title>The Global Catalogue of Microorganisms (GCM) 10K type strain sequencing project: providing services to taxonomists for standard genome sequencing and annotation.</title>
        <authorList>
            <consortium name="The Broad Institute Genomics Platform"/>
            <consortium name="The Broad Institute Genome Sequencing Center for Infectious Disease"/>
            <person name="Wu L."/>
            <person name="Ma J."/>
        </authorList>
    </citation>
    <scope>NUCLEOTIDE SEQUENCE [LARGE SCALE GENOMIC DNA]</scope>
    <source>
        <strain evidence="16">ZS-35-S2</strain>
    </source>
</reference>
<keyword evidence="8 13" id="KW-0548">Nucleotidyltransferase</keyword>
<dbReference type="InterPro" id="IPR050156">
    <property type="entry name" value="TC-AMP_synthase_SUA5"/>
</dbReference>
<dbReference type="GO" id="GO:0061710">
    <property type="term" value="F:L-threonylcarbamoyladenylate synthase"/>
    <property type="evidence" value="ECO:0007669"/>
    <property type="project" value="UniProtKB-EC"/>
</dbReference>
<dbReference type="InterPro" id="IPR017945">
    <property type="entry name" value="DHBP_synth_RibB-like_a/b_dom"/>
</dbReference>
<evidence type="ECO:0000313" key="15">
    <source>
        <dbReference type="EMBL" id="MFD2237235.1"/>
    </source>
</evidence>
<evidence type="ECO:0000256" key="4">
    <source>
        <dbReference type="ARBA" id="ARBA00015492"/>
    </source>
</evidence>
<keyword evidence="6 13" id="KW-0808">Transferase</keyword>
<sequence length="320" mass="33182">MDTRILSAQAQGAIDEAVRCLGAGGLVAVPTETVYGLAGDAMNGQAVARIFEAKGRPSFNPLIAHVCDLDMARQIAALDAVALALAERFWPGPLTLVLPLAASARVHPLVTAGLSTVAVRMPKGPASEIIRRLGRPLAAPSANRSGRVSPTTADHVNRSLGGRIELILDAGPCAFGLESTIVKPEGGELLLLRPGAVTVEEIEDAIGLPLRTASGSGIQAPGQMASHYAPAGQVRLEARHVEAGEHLVAFGSGRVEGEEKAASRIDLSPDGDLREAAANLFAALARLDAPDVERIAVMPIPRHGLGLAINDRLARAAAPR</sequence>
<comment type="catalytic activity">
    <reaction evidence="12 13">
        <text>L-threonine + hydrogencarbonate + ATP = L-threonylcarbamoyladenylate + diphosphate + H2O</text>
        <dbReference type="Rhea" id="RHEA:36407"/>
        <dbReference type="ChEBI" id="CHEBI:15377"/>
        <dbReference type="ChEBI" id="CHEBI:17544"/>
        <dbReference type="ChEBI" id="CHEBI:30616"/>
        <dbReference type="ChEBI" id="CHEBI:33019"/>
        <dbReference type="ChEBI" id="CHEBI:57926"/>
        <dbReference type="ChEBI" id="CHEBI:73682"/>
        <dbReference type="EC" id="2.7.7.87"/>
    </reaction>
</comment>
<evidence type="ECO:0000256" key="5">
    <source>
        <dbReference type="ARBA" id="ARBA00022490"/>
    </source>
</evidence>
<dbReference type="PANTHER" id="PTHR17490:SF16">
    <property type="entry name" value="THREONYLCARBAMOYL-AMP SYNTHASE"/>
    <property type="match status" value="1"/>
</dbReference>
<comment type="similarity">
    <text evidence="2 13">Belongs to the SUA5 family.</text>
</comment>
<evidence type="ECO:0000256" key="11">
    <source>
        <dbReference type="ARBA" id="ARBA00029774"/>
    </source>
</evidence>
<evidence type="ECO:0000256" key="1">
    <source>
        <dbReference type="ARBA" id="ARBA00004496"/>
    </source>
</evidence>
<dbReference type="Gene3D" id="3.40.50.11030">
    <property type="entry name" value="Threonylcarbamoyl-AMP synthase, C-terminal domain"/>
    <property type="match status" value="1"/>
</dbReference>
<dbReference type="NCBIfam" id="TIGR00057">
    <property type="entry name" value="L-threonylcarbamoyladenylate synthase"/>
    <property type="match status" value="1"/>
</dbReference>
<dbReference type="Proteomes" id="UP001597371">
    <property type="component" value="Unassembled WGS sequence"/>
</dbReference>
<keyword evidence="9 13" id="KW-0547">Nucleotide-binding</keyword>
<dbReference type="Gene3D" id="3.90.870.10">
    <property type="entry name" value="DHBP synthase"/>
    <property type="match status" value="1"/>
</dbReference>
<dbReference type="InterPro" id="IPR006070">
    <property type="entry name" value="Sua5-like_dom"/>
</dbReference>
<keyword evidence="16" id="KW-1185">Reference proteome</keyword>
<dbReference type="Pfam" id="PF03481">
    <property type="entry name" value="Sua5_C"/>
    <property type="match status" value="1"/>
</dbReference>
<gene>
    <name evidence="15" type="ORF">ACFSKQ_07115</name>
</gene>
<dbReference type="InterPro" id="IPR010923">
    <property type="entry name" value="T(6)A37_SUA5"/>
</dbReference>
<evidence type="ECO:0000256" key="8">
    <source>
        <dbReference type="ARBA" id="ARBA00022695"/>
    </source>
</evidence>
<accession>A0ABW5CM05</accession>
<protein>
    <recommendedName>
        <fullName evidence="4 13">Threonylcarbamoyl-AMP synthase</fullName>
        <shortName evidence="13">TC-AMP synthase</shortName>
        <ecNumber evidence="3 13">2.7.7.87</ecNumber>
    </recommendedName>
    <alternativeName>
        <fullName evidence="11 13">L-threonylcarbamoyladenylate synthase</fullName>
    </alternativeName>
</protein>
<keyword evidence="5 13" id="KW-0963">Cytoplasm</keyword>
<dbReference type="PANTHER" id="PTHR17490">
    <property type="entry name" value="SUA5"/>
    <property type="match status" value="1"/>
</dbReference>
<evidence type="ECO:0000259" key="14">
    <source>
        <dbReference type="PROSITE" id="PS51163"/>
    </source>
</evidence>
<proteinExistence type="inferred from homology"/>
<feature type="domain" description="YrdC-like" evidence="14">
    <location>
        <begin position="11"/>
        <end position="197"/>
    </location>
</feature>
<evidence type="ECO:0000256" key="2">
    <source>
        <dbReference type="ARBA" id="ARBA00007663"/>
    </source>
</evidence>
<dbReference type="RefSeq" id="WP_209736638.1">
    <property type="nucleotide sequence ID" value="NZ_CP072611.1"/>
</dbReference>
<evidence type="ECO:0000256" key="7">
    <source>
        <dbReference type="ARBA" id="ARBA00022694"/>
    </source>
</evidence>